<evidence type="ECO:0000256" key="1">
    <source>
        <dbReference type="ARBA" id="ARBA00001936"/>
    </source>
</evidence>
<evidence type="ECO:0000256" key="8">
    <source>
        <dbReference type="ARBA" id="ARBA00023211"/>
    </source>
</evidence>
<dbReference type="InterPro" id="IPR001932">
    <property type="entry name" value="PPM-type_phosphatase-like_dom"/>
</dbReference>
<dbReference type="PROSITE" id="PS51746">
    <property type="entry name" value="PPM_2"/>
    <property type="match status" value="1"/>
</dbReference>
<dbReference type="PANTHER" id="PTHR13832">
    <property type="entry name" value="PROTEIN PHOSPHATASE 2C"/>
    <property type="match status" value="1"/>
</dbReference>
<organism evidence="10 11">
    <name type="scientific">Cyclocybe aegerita</name>
    <name type="common">Black poplar mushroom</name>
    <name type="synonym">Agrocybe aegerita</name>
    <dbReference type="NCBI Taxonomy" id="1973307"/>
    <lineage>
        <taxon>Eukaryota</taxon>
        <taxon>Fungi</taxon>
        <taxon>Dikarya</taxon>
        <taxon>Basidiomycota</taxon>
        <taxon>Agaricomycotina</taxon>
        <taxon>Agaricomycetes</taxon>
        <taxon>Agaricomycetidae</taxon>
        <taxon>Agaricales</taxon>
        <taxon>Agaricineae</taxon>
        <taxon>Bolbitiaceae</taxon>
        <taxon>Cyclocybe</taxon>
    </lineage>
</organism>
<protein>
    <recommendedName>
        <fullName evidence="3">protein-serine/threonine phosphatase</fullName>
        <ecNumber evidence="3">3.1.3.16</ecNumber>
    </recommendedName>
</protein>
<dbReference type="PANTHER" id="PTHR13832:SF803">
    <property type="entry name" value="PROTEIN PHOSPHATASE 1G"/>
    <property type="match status" value="1"/>
</dbReference>
<evidence type="ECO:0000259" key="9">
    <source>
        <dbReference type="PROSITE" id="PS51746"/>
    </source>
</evidence>
<dbReference type="InterPro" id="IPR036457">
    <property type="entry name" value="PPM-type-like_dom_sf"/>
</dbReference>
<comment type="cofactor">
    <cofactor evidence="1">
        <name>Mn(2+)</name>
        <dbReference type="ChEBI" id="CHEBI:29035"/>
    </cofactor>
</comment>
<dbReference type="EC" id="3.1.3.16" evidence="3"/>
<dbReference type="Proteomes" id="UP000467700">
    <property type="component" value="Unassembled WGS sequence"/>
</dbReference>
<dbReference type="Gene3D" id="3.60.40.10">
    <property type="entry name" value="PPM-type phosphatase domain"/>
    <property type="match status" value="2"/>
</dbReference>
<name>A0A8S0W3E2_CYCAE</name>
<dbReference type="Pfam" id="PF00481">
    <property type="entry name" value="PP2C"/>
    <property type="match status" value="2"/>
</dbReference>
<dbReference type="SUPFAM" id="SSF81606">
    <property type="entry name" value="PP2C-like"/>
    <property type="match status" value="1"/>
</dbReference>
<keyword evidence="4" id="KW-0479">Metal-binding</keyword>
<dbReference type="InterPro" id="IPR015655">
    <property type="entry name" value="PP2C"/>
</dbReference>
<evidence type="ECO:0000256" key="6">
    <source>
        <dbReference type="ARBA" id="ARBA00022842"/>
    </source>
</evidence>
<accession>A0A8S0W3E2</accession>
<keyword evidence="5" id="KW-0378">Hydrolase</keyword>
<reference evidence="10 11" key="1">
    <citation type="submission" date="2020-01" db="EMBL/GenBank/DDBJ databases">
        <authorList>
            <person name="Gupta K D."/>
        </authorList>
    </citation>
    <scope>NUCLEOTIDE SEQUENCE [LARGE SCALE GENOMIC DNA]</scope>
</reference>
<evidence type="ECO:0000256" key="7">
    <source>
        <dbReference type="ARBA" id="ARBA00022912"/>
    </source>
</evidence>
<sequence length="528" mass="58903">MLYRAFRYRAYLPSRYPTPPFLSSNGLGLFSKRTFITSTRKTLTLKDSQPDLVILGIGVGLAGMTIFQSKKPKSANDKFSGAVRHLVPNNFRDEEIRWLLQILQYVSFESFDFALATLAAQGSSEPSNLKTLLRVDGISLQSAPPSYLYAANTEIALPGYHFYGQGIFEGQRGPAMSEMLSAKLFPIMTPIMQAMHENMHGKDGTSLGPEEVMTYIKETFVTIDHIHVLLKLRDIYEAVKEHATSRVEEGDKDIYTVPLRTFSKKDAKDLVDAYSGSTALVALYNDLDRSLYVARTGGGRAILGRRVKDPDGYRYETRVLLAEDDPDDGHVRIFGNAPAKWPSQAVKLIHDWYLGPAPSPEDQSSEGVLQGKYTAEPTLVRFPDVQRGDFVVLGSQGLWECLDNEQVIGLVGQWLEEQGIKELVGDSPGPQREVMIPWTRRTLSEFAASSPFLKESTFSPEDLPVIYPEGYEDRTTKYKSWKAEKRFISVAKDLNVASHIARNALGGADRELAEALYQIGGDVGKQLR</sequence>
<dbReference type="GO" id="GO:0046872">
    <property type="term" value="F:metal ion binding"/>
    <property type="evidence" value="ECO:0007669"/>
    <property type="project" value="UniProtKB-KW"/>
</dbReference>
<feature type="domain" description="PPM-type phosphatase" evidence="9">
    <location>
        <begin position="148"/>
        <end position="528"/>
    </location>
</feature>
<dbReference type="EMBL" id="CACVBS010000031">
    <property type="protein sequence ID" value="CAA7260844.1"/>
    <property type="molecule type" value="Genomic_DNA"/>
</dbReference>
<evidence type="ECO:0000256" key="5">
    <source>
        <dbReference type="ARBA" id="ARBA00022801"/>
    </source>
</evidence>
<evidence type="ECO:0000313" key="10">
    <source>
        <dbReference type="EMBL" id="CAA7260844.1"/>
    </source>
</evidence>
<keyword evidence="6" id="KW-0460">Magnesium</keyword>
<keyword evidence="7" id="KW-0904">Protein phosphatase</keyword>
<comment type="similarity">
    <text evidence="2">Belongs to the PP2C family.</text>
</comment>
<dbReference type="OrthoDB" id="420076at2759"/>
<dbReference type="AlphaFoldDB" id="A0A8S0W3E2"/>
<gene>
    <name evidence="10" type="ORF">AAE3_LOCUS3289</name>
</gene>
<evidence type="ECO:0000256" key="4">
    <source>
        <dbReference type="ARBA" id="ARBA00022723"/>
    </source>
</evidence>
<evidence type="ECO:0000256" key="2">
    <source>
        <dbReference type="ARBA" id="ARBA00006702"/>
    </source>
</evidence>
<dbReference type="GO" id="GO:0004722">
    <property type="term" value="F:protein serine/threonine phosphatase activity"/>
    <property type="evidence" value="ECO:0007669"/>
    <property type="project" value="UniProtKB-EC"/>
</dbReference>
<keyword evidence="11" id="KW-1185">Reference proteome</keyword>
<evidence type="ECO:0000256" key="3">
    <source>
        <dbReference type="ARBA" id="ARBA00013081"/>
    </source>
</evidence>
<proteinExistence type="inferred from homology"/>
<keyword evidence="8" id="KW-0464">Manganese</keyword>
<comment type="caution">
    <text evidence="10">The sequence shown here is derived from an EMBL/GenBank/DDBJ whole genome shotgun (WGS) entry which is preliminary data.</text>
</comment>
<evidence type="ECO:0000313" key="11">
    <source>
        <dbReference type="Proteomes" id="UP000467700"/>
    </source>
</evidence>